<dbReference type="Gene3D" id="2.60.40.4070">
    <property type="match status" value="1"/>
</dbReference>
<dbReference type="InterPro" id="IPR036852">
    <property type="entry name" value="Peptidase_S8/S53_dom_sf"/>
</dbReference>
<evidence type="ECO:0000256" key="2">
    <source>
        <dbReference type="ARBA" id="ARBA00022670"/>
    </source>
</evidence>
<dbReference type="GO" id="GO:0006508">
    <property type="term" value="P:proteolysis"/>
    <property type="evidence" value="ECO:0007669"/>
    <property type="project" value="UniProtKB-KW"/>
</dbReference>
<dbReference type="PROSITE" id="PS00138">
    <property type="entry name" value="SUBTILASE_SER"/>
    <property type="match status" value="1"/>
</dbReference>
<sequence>MNRQMKLLVSALMVAVGLSLPLAAQAWIHDTDANKIDDRIEAVNANGFAHAFENNNINQRMVIGVFDGAPITYAIYVGYDHRPTSLDETTLQGLSVGTTKVYQYIDYIRTTSTFAQIQTIAGLPGVTRVEAIPMMYPTNHWGARVVRSRDDRGLSASQNGTLFPNTQDHLGFDGTGITVGILDSGVNDAQDSINPSYTGHESFLGKWLGGGEFFSGQPLLNTGLNDSINPEDHGDSHHGTHVAGSAIGTGGQDGFFAGVAPAARLVDCKVLSDAGAGFGSADGVEWCIHNMNNDWGLTGADTIYAGIDVINLSLGGLSNSDGSDAGAQMINAAVSAGLVACIATGNDDSINYIGSPAAADSSIACGALNHFQTFDRTDDTVTDFSNEGPRLDDGDADNYDEMKPSVSAPGAGTVSADGNTVTTTGGAYSTKSGTSMSTPHITGVVALMLQANPNLAPGEVRQILQNTAIHNIPSDKGNRPADPFNIDSNYSPMAGWGEVDAYAACKEALNATSGSQVVRIRPIARPNDVEIDVNWWVQREFTINGYNVMRAEDVNGSPGTFTQVNGAIIAPVGDAVLVDDDNRDLYTFVDDDPALQLGTKYWYRIDWVDGSGTTSEPPASVVLGESARIATVFYSMFHNTPDNDLFIRVGVSSNRDPSNAEYFFIGGGEAQADSVIQTEPNNAAASTIGSRELFWSQGFTADDNINAPLLPPTQGFPWFFNVAEGGFINRAGRLTSFSMFVNDSPGSAGGTLYVSDTTAPVPTVETQESNMWIPEASTLSAEVAAFHGTSRNNGNEIVVEVYGDNTYLNDLRLHRGLTDRFEDRELVTGFSQETDGLRTVITDHQVEHGIRYHYWIELVQADGSRVFGGPVAITATAGLNNMTRMQAASPNPVQSQTTFRYALRADVAKTGSVPVQITIHDIQGRLVRTLKDANEPMGDYQVTWDTTGNTGQQVASGVYYYRFRAGSVNQTARLIVTR</sequence>
<keyword evidence="2 6" id="KW-0645">Protease</keyword>
<dbReference type="Pfam" id="PF00082">
    <property type="entry name" value="Peptidase_S8"/>
    <property type="match status" value="1"/>
</dbReference>
<feature type="chain" id="PRO_5031420163" evidence="7">
    <location>
        <begin position="27"/>
        <end position="978"/>
    </location>
</feature>
<dbReference type="NCBIfam" id="TIGR04183">
    <property type="entry name" value="Por_Secre_tail"/>
    <property type="match status" value="1"/>
</dbReference>
<feature type="active site" description="Charge relay system" evidence="5 6">
    <location>
        <position position="183"/>
    </location>
</feature>
<dbReference type="InterPro" id="IPR023828">
    <property type="entry name" value="Peptidase_S8_Ser-AS"/>
</dbReference>
<dbReference type="InterPro" id="IPR050131">
    <property type="entry name" value="Peptidase_S8_subtilisin-like"/>
</dbReference>
<comment type="caution">
    <text evidence="10">The sequence shown here is derived from an EMBL/GenBank/DDBJ whole genome shotgun (WGS) entry which is preliminary data.</text>
</comment>
<name>A0A7Y2EB98_UNCEI</name>
<dbReference type="PANTHER" id="PTHR43806">
    <property type="entry name" value="PEPTIDASE S8"/>
    <property type="match status" value="1"/>
</dbReference>
<dbReference type="PANTHER" id="PTHR43806:SF65">
    <property type="entry name" value="SERINE PROTEASE APRX"/>
    <property type="match status" value="1"/>
</dbReference>
<dbReference type="SUPFAM" id="SSF52743">
    <property type="entry name" value="Subtilisin-like"/>
    <property type="match status" value="1"/>
</dbReference>
<dbReference type="InterPro" id="IPR025965">
    <property type="entry name" value="FlgD/Vpr_Ig-like"/>
</dbReference>
<dbReference type="AlphaFoldDB" id="A0A7Y2EB98"/>
<evidence type="ECO:0000256" key="3">
    <source>
        <dbReference type="ARBA" id="ARBA00022801"/>
    </source>
</evidence>
<dbReference type="Gene3D" id="2.60.40.10">
    <property type="entry name" value="Immunoglobulins"/>
    <property type="match status" value="1"/>
</dbReference>
<evidence type="ECO:0000259" key="9">
    <source>
        <dbReference type="Pfam" id="PF13860"/>
    </source>
</evidence>
<dbReference type="InterPro" id="IPR026444">
    <property type="entry name" value="Secre_tail"/>
</dbReference>
<gene>
    <name evidence="10" type="ORF">HKN21_17875</name>
</gene>
<dbReference type="Pfam" id="PF13860">
    <property type="entry name" value="FlgD_ig"/>
    <property type="match status" value="1"/>
</dbReference>
<evidence type="ECO:0000256" key="7">
    <source>
        <dbReference type="SAM" id="SignalP"/>
    </source>
</evidence>
<feature type="active site" description="Charge relay system" evidence="5 6">
    <location>
        <position position="435"/>
    </location>
</feature>
<dbReference type="Gene3D" id="3.40.50.200">
    <property type="entry name" value="Peptidase S8/S53 domain"/>
    <property type="match status" value="1"/>
</dbReference>
<evidence type="ECO:0000313" key="11">
    <source>
        <dbReference type="Proteomes" id="UP000547674"/>
    </source>
</evidence>
<dbReference type="InterPro" id="IPR015500">
    <property type="entry name" value="Peptidase_S8_subtilisin-rel"/>
</dbReference>
<accession>A0A7Y2EB98</accession>
<dbReference type="GO" id="GO:0004252">
    <property type="term" value="F:serine-type endopeptidase activity"/>
    <property type="evidence" value="ECO:0007669"/>
    <property type="project" value="UniProtKB-UniRule"/>
</dbReference>
<evidence type="ECO:0000259" key="8">
    <source>
        <dbReference type="Pfam" id="PF00082"/>
    </source>
</evidence>
<feature type="signal peptide" evidence="7">
    <location>
        <begin position="1"/>
        <end position="26"/>
    </location>
</feature>
<dbReference type="InterPro" id="IPR000209">
    <property type="entry name" value="Peptidase_S8/S53_dom"/>
</dbReference>
<evidence type="ECO:0000313" key="10">
    <source>
        <dbReference type="EMBL" id="NNF08636.1"/>
    </source>
</evidence>
<evidence type="ECO:0000256" key="5">
    <source>
        <dbReference type="PIRSR" id="PIRSR615500-1"/>
    </source>
</evidence>
<protein>
    <submittedName>
        <fullName evidence="10">S8 family serine peptidase</fullName>
    </submittedName>
</protein>
<evidence type="ECO:0000256" key="4">
    <source>
        <dbReference type="ARBA" id="ARBA00022825"/>
    </source>
</evidence>
<feature type="domain" description="Peptidase S8/S53" evidence="8">
    <location>
        <begin position="174"/>
        <end position="475"/>
    </location>
</feature>
<keyword evidence="7" id="KW-0732">Signal</keyword>
<dbReference type="Proteomes" id="UP000547674">
    <property type="component" value="Unassembled WGS sequence"/>
</dbReference>
<organism evidence="10 11">
    <name type="scientific">Eiseniibacteriota bacterium</name>
    <dbReference type="NCBI Taxonomy" id="2212470"/>
    <lineage>
        <taxon>Bacteria</taxon>
        <taxon>Candidatus Eiseniibacteriota</taxon>
    </lineage>
</organism>
<keyword evidence="3 6" id="KW-0378">Hydrolase</keyword>
<evidence type="ECO:0000256" key="1">
    <source>
        <dbReference type="ARBA" id="ARBA00011073"/>
    </source>
</evidence>
<dbReference type="PROSITE" id="PS51892">
    <property type="entry name" value="SUBTILASE"/>
    <property type="match status" value="1"/>
</dbReference>
<comment type="similarity">
    <text evidence="1 6">Belongs to the peptidase S8 family.</text>
</comment>
<keyword evidence="4 6" id="KW-0720">Serine protease</keyword>
<dbReference type="EMBL" id="JABDJR010000711">
    <property type="protein sequence ID" value="NNF08636.1"/>
    <property type="molecule type" value="Genomic_DNA"/>
</dbReference>
<dbReference type="InterPro" id="IPR013783">
    <property type="entry name" value="Ig-like_fold"/>
</dbReference>
<feature type="active site" description="Charge relay system" evidence="5 6">
    <location>
        <position position="238"/>
    </location>
</feature>
<evidence type="ECO:0000256" key="6">
    <source>
        <dbReference type="PROSITE-ProRule" id="PRU01240"/>
    </source>
</evidence>
<proteinExistence type="inferred from homology"/>
<feature type="domain" description="FlgD/Vpr Ig-like" evidence="9">
    <location>
        <begin position="914"/>
        <end position="962"/>
    </location>
</feature>
<dbReference type="PRINTS" id="PR00723">
    <property type="entry name" value="SUBTILISIN"/>
</dbReference>
<reference evidence="10 11" key="1">
    <citation type="submission" date="2020-03" db="EMBL/GenBank/DDBJ databases">
        <title>Metabolic flexibility allows generalist bacteria to become dominant in a frequently disturbed ecosystem.</title>
        <authorList>
            <person name="Chen Y.-J."/>
            <person name="Leung P.M."/>
            <person name="Bay S.K."/>
            <person name="Hugenholtz P."/>
            <person name="Kessler A.J."/>
            <person name="Shelley G."/>
            <person name="Waite D.W."/>
            <person name="Cook P.L."/>
            <person name="Greening C."/>
        </authorList>
    </citation>
    <scope>NUCLEOTIDE SEQUENCE [LARGE SCALE GENOMIC DNA]</scope>
    <source>
        <strain evidence="10">SS_bin_28</strain>
    </source>
</reference>